<sequence>MMKSEASHWPEGRRAQSVVTLARQETLVVFGYVVKNEEPLDSRSVFSPFDTSEVELADSHGDMVTESEPVVGELWAVVASVTRLEERELAARRAQAELGPRSMCQSPNSVMWQRSSQRKPSPRSSVIREARMGWRDRQLRNSSRVPDPDRRQTASAAGRSGLHSPNDRSRLAEARSGCYLSTGSHT</sequence>
<feature type="compositionally biased region" description="Basic and acidic residues" evidence="1">
    <location>
        <begin position="126"/>
        <end position="139"/>
    </location>
</feature>
<dbReference type="EMBL" id="CADCXV010000883">
    <property type="protein sequence ID" value="CAB0037994.1"/>
    <property type="molecule type" value="Genomic_DNA"/>
</dbReference>
<name>A0A6H5IIJ0_9HYME</name>
<proteinExistence type="predicted"/>
<organism evidence="2 3">
    <name type="scientific">Trichogramma brassicae</name>
    <dbReference type="NCBI Taxonomy" id="86971"/>
    <lineage>
        <taxon>Eukaryota</taxon>
        <taxon>Metazoa</taxon>
        <taxon>Ecdysozoa</taxon>
        <taxon>Arthropoda</taxon>
        <taxon>Hexapoda</taxon>
        <taxon>Insecta</taxon>
        <taxon>Pterygota</taxon>
        <taxon>Neoptera</taxon>
        <taxon>Endopterygota</taxon>
        <taxon>Hymenoptera</taxon>
        <taxon>Apocrita</taxon>
        <taxon>Proctotrupomorpha</taxon>
        <taxon>Chalcidoidea</taxon>
        <taxon>Trichogrammatidae</taxon>
        <taxon>Trichogramma</taxon>
    </lineage>
</organism>
<feature type="compositionally biased region" description="Polar residues" evidence="1">
    <location>
        <begin position="103"/>
        <end position="112"/>
    </location>
</feature>
<evidence type="ECO:0000313" key="2">
    <source>
        <dbReference type="EMBL" id="CAB0037994.1"/>
    </source>
</evidence>
<feature type="region of interest" description="Disordered" evidence="1">
    <location>
        <begin position="94"/>
        <end position="186"/>
    </location>
</feature>
<accession>A0A6H5IIJ0</accession>
<dbReference type="Proteomes" id="UP000479190">
    <property type="component" value="Unassembled WGS sequence"/>
</dbReference>
<evidence type="ECO:0000256" key="1">
    <source>
        <dbReference type="SAM" id="MobiDB-lite"/>
    </source>
</evidence>
<evidence type="ECO:0000313" key="3">
    <source>
        <dbReference type="Proteomes" id="UP000479190"/>
    </source>
</evidence>
<keyword evidence="3" id="KW-1185">Reference proteome</keyword>
<protein>
    <submittedName>
        <fullName evidence="2">Uncharacterized protein</fullName>
    </submittedName>
</protein>
<gene>
    <name evidence="2" type="ORF">TBRA_LOCUS9791</name>
</gene>
<dbReference type="AlphaFoldDB" id="A0A6H5IIJ0"/>
<reference evidence="2 3" key="1">
    <citation type="submission" date="2020-02" db="EMBL/GenBank/DDBJ databases">
        <authorList>
            <person name="Ferguson B K."/>
        </authorList>
    </citation>
    <scope>NUCLEOTIDE SEQUENCE [LARGE SCALE GENOMIC DNA]</scope>
</reference>